<dbReference type="Proteomes" id="UP000228758">
    <property type="component" value="Unassembled WGS sequence"/>
</dbReference>
<organism evidence="1 2">
    <name type="scientific">Diaminobutyricimonas aerilata</name>
    <dbReference type="NCBI Taxonomy" id="1162967"/>
    <lineage>
        <taxon>Bacteria</taxon>
        <taxon>Bacillati</taxon>
        <taxon>Actinomycetota</taxon>
        <taxon>Actinomycetes</taxon>
        <taxon>Micrococcales</taxon>
        <taxon>Microbacteriaceae</taxon>
        <taxon>Diaminobutyricimonas</taxon>
    </lineage>
</organism>
<reference evidence="1 2" key="1">
    <citation type="submission" date="2017-11" db="EMBL/GenBank/DDBJ databases">
        <title>Genomic Encyclopedia of Archaeal and Bacterial Type Strains, Phase II (KMG-II): From Individual Species to Whole Genera.</title>
        <authorList>
            <person name="Goeker M."/>
        </authorList>
    </citation>
    <scope>NUCLEOTIDE SEQUENCE [LARGE SCALE GENOMIC DNA]</scope>
    <source>
        <strain evidence="1 2">DSM 27393</strain>
    </source>
</reference>
<dbReference type="PANTHER" id="PTHR37816:SF1">
    <property type="entry name" value="TOXIN"/>
    <property type="match status" value="1"/>
</dbReference>
<evidence type="ECO:0000313" key="2">
    <source>
        <dbReference type="Proteomes" id="UP000228758"/>
    </source>
</evidence>
<name>A0A2M9CJH4_9MICO</name>
<dbReference type="SUPFAM" id="SSF52540">
    <property type="entry name" value="P-loop containing nucleoside triphosphate hydrolases"/>
    <property type="match status" value="1"/>
</dbReference>
<proteinExistence type="predicted"/>
<evidence type="ECO:0000313" key="1">
    <source>
        <dbReference type="EMBL" id="PJJ72042.1"/>
    </source>
</evidence>
<protein>
    <submittedName>
        <fullName evidence="1">Adenylate kinase family enzyme</fullName>
    </submittedName>
</protein>
<dbReference type="AlphaFoldDB" id="A0A2M9CJH4"/>
<dbReference type="OrthoDB" id="3199600at2"/>
<dbReference type="RefSeq" id="WP_100364281.1">
    <property type="nucleotide sequence ID" value="NZ_PGFF01000001.1"/>
</dbReference>
<dbReference type="EMBL" id="PGFF01000001">
    <property type="protein sequence ID" value="PJJ72042.1"/>
    <property type="molecule type" value="Genomic_DNA"/>
</dbReference>
<dbReference type="PANTHER" id="PTHR37816">
    <property type="entry name" value="YALI0E33011P"/>
    <property type="match status" value="1"/>
</dbReference>
<gene>
    <name evidence="1" type="ORF">CLV46_1602</name>
</gene>
<keyword evidence="1" id="KW-0808">Transferase</keyword>
<dbReference type="InterPro" id="IPR027417">
    <property type="entry name" value="P-loop_NTPase"/>
</dbReference>
<sequence length="194" mass="21949">MLLAGDPLPHRPRRILVAGVSGSGKTTLARRLSAVTGIPHTELDALHHGPQWTPRPEFLDDVRHLAARDEWITEWQYTSARPLLAARADTLVWLDLPFPLTLARVVRRTLRRARTREVLWNGNVEPPLHTIFTDRENVVRWAISTRNKYKEQVPEAAAAHPSLTVVRLSSRADVERWMDGPVADLRRGTDDDGS</sequence>
<dbReference type="GO" id="GO:0016301">
    <property type="term" value="F:kinase activity"/>
    <property type="evidence" value="ECO:0007669"/>
    <property type="project" value="UniProtKB-KW"/>
</dbReference>
<keyword evidence="1" id="KW-0418">Kinase</keyword>
<dbReference type="Gene3D" id="3.40.50.300">
    <property type="entry name" value="P-loop containing nucleotide triphosphate hydrolases"/>
    <property type="match status" value="1"/>
</dbReference>
<keyword evidence="2" id="KW-1185">Reference proteome</keyword>
<dbReference type="InterPro" id="IPR052922">
    <property type="entry name" value="Cytidylate_Kinase-2"/>
</dbReference>
<accession>A0A2M9CJH4</accession>
<comment type="caution">
    <text evidence="1">The sequence shown here is derived from an EMBL/GenBank/DDBJ whole genome shotgun (WGS) entry which is preliminary data.</text>
</comment>